<gene>
    <name evidence="1" type="ORF">MERR_LOCUS30962</name>
</gene>
<dbReference type="OrthoDB" id="1932527at2759"/>
<organism evidence="1 2">
    <name type="scientific">Microthlaspi erraticum</name>
    <dbReference type="NCBI Taxonomy" id="1685480"/>
    <lineage>
        <taxon>Eukaryota</taxon>
        <taxon>Viridiplantae</taxon>
        <taxon>Streptophyta</taxon>
        <taxon>Embryophyta</taxon>
        <taxon>Tracheophyta</taxon>
        <taxon>Spermatophyta</taxon>
        <taxon>Magnoliopsida</taxon>
        <taxon>eudicotyledons</taxon>
        <taxon>Gunneridae</taxon>
        <taxon>Pentapetalae</taxon>
        <taxon>rosids</taxon>
        <taxon>malvids</taxon>
        <taxon>Brassicales</taxon>
        <taxon>Brassicaceae</taxon>
        <taxon>Coluteocarpeae</taxon>
        <taxon>Microthlaspi</taxon>
    </lineage>
</organism>
<comment type="caution">
    <text evidence="1">The sequence shown here is derived from an EMBL/GenBank/DDBJ whole genome shotgun (WGS) entry which is preliminary data.</text>
</comment>
<name>A0A6D2JJG3_9BRAS</name>
<reference evidence="1" key="1">
    <citation type="submission" date="2020-01" db="EMBL/GenBank/DDBJ databases">
        <authorList>
            <person name="Mishra B."/>
        </authorList>
    </citation>
    <scope>NUCLEOTIDE SEQUENCE [LARGE SCALE GENOMIC DNA]</scope>
</reference>
<protein>
    <recommendedName>
        <fullName evidence="3">Reverse transcriptase zinc-binding domain-containing protein</fullName>
    </recommendedName>
</protein>
<dbReference type="EMBL" id="CACVBM020001285">
    <property type="protein sequence ID" value="CAA7043727.1"/>
    <property type="molecule type" value="Genomic_DNA"/>
</dbReference>
<evidence type="ECO:0000313" key="2">
    <source>
        <dbReference type="Proteomes" id="UP000467841"/>
    </source>
</evidence>
<keyword evidence="2" id="KW-1185">Reference proteome</keyword>
<dbReference type="Proteomes" id="UP000467841">
    <property type="component" value="Unassembled WGS sequence"/>
</dbReference>
<proteinExistence type="predicted"/>
<dbReference type="PANTHER" id="PTHR33116">
    <property type="entry name" value="REVERSE TRANSCRIPTASE ZINC-BINDING DOMAIN-CONTAINING PROTEIN-RELATED-RELATED"/>
    <property type="match status" value="1"/>
</dbReference>
<dbReference type="PANTHER" id="PTHR33116:SF86">
    <property type="entry name" value="REVERSE TRANSCRIPTASE DOMAIN-CONTAINING PROTEIN"/>
    <property type="match status" value="1"/>
</dbReference>
<accession>A0A6D2JJG3</accession>
<evidence type="ECO:0008006" key="3">
    <source>
        <dbReference type="Google" id="ProtNLM"/>
    </source>
</evidence>
<sequence>MRLMGIQQEGGQGKYLGLPEAFGRKKKDLFSSVLDRIRQRAISWSSKLLSSAGKLVMLKFWWDANPEKRKMSWIAWDKLTRGKRDGGLGLRDIQDFNDALLKKLSWRILSKPECLLARILKGKYFPETSFVECKKTEGGSHGWKGIIIGRDLLKEKLGMVIGNGKQTKVWGATKHGSAAGETFLASEAEPEAEAFGSASDSRLRE</sequence>
<evidence type="ECO:0000313" key="1">
    <source>
        <dbReference type="EMBL" id="CAA7043727.1"/>
    </source>
</evidence>
<dbReference type="AlphaFoldDB" id="A0A6D2JJG3"/>